<gene>
    <name evidence="1" type="ORF">E6C64_15935</name>
</gene>
<proteinExistence type="predicted"/>
<name>A0A4S4FJU0_9MICO</name>
<reference evidence="1 2" key="1">
    <citation type="submission" date="2019-04" db="EMBL/GenBank/DDBJ databases">
        <authorList>
            <person name="Jiang L."/>
        </authorList>
    </citation>
    <scope>NUCLEOTIDE SEQUENCE [LARGE SCALE GENOMIC DNA]</scope>
    <source>
        <strain evidence="1 2">YIM 131853</strain>
    </source>
</reference>
<organism evidence="1 2">
    <name type="scientific">Naasia lichenicola</name>
    <dbReference type="NCBI Taxonomy" id="2565933"/>
    <lineage>
        <taxon>Bacteria</taxon>
        <taxon>Bacillati</taxon>
        <taxon>Actinomycetota</taxon>
        <taxon>Actinomycetes</taxon>
        <taxon>Micrococcales</taxon>
        <taxon>Microbacteriaceae</taxon>
        <taxon>Naasia</taxon>
    </lineage>
</organism>
<evidence type="ECO:0000313" key="2">
    <source>
        <dbReference type="Proteomes" id="UP000309133"/>
    </source>
</evidence>
<dbReference type="RefSeq" id="WP_136428563.1">
    <property type="nucleotide sequence ID" value="NZ_SSSM01000005.1"/>
</dbReference>
<keyword evidence="2" id="KW-1185">Reference proteome</keyword>
<dbReference type="EMBL" id="SSSM01000005">
    <property type="protein sequence ID" value="THG30122.1"/>
    <property type="molecule type" value="Genomic_DNA"/>
</dbReference>
<evidence type="ECO:0000313" key="1">
    <source>
        <dbReference type="EMBL" id="THG30122.1"/>
    </source>
</evidence>
<sequence>MRIKFGEWTDDDVVVLELSETEWRVSDLRRREADGMAVVGFVQRAEDRFEAIAVQEPGQTAEFSDLVAAVHYLERYCVEDEPELPELRPTGTGGI</sequence>
<comment type="caution">
    <text evidence="1">The sequence shown here is derived from an EMBL/GenBank/DDBJ whole genome shotgun (WGS) entry which is preliminary data.</text>
</comment>
<dbReference type="Proteomes" id="UP000309133">
    <property type="component" value="Unassembled WGS sequence"/>
</dbReference>
<dbReference type="OrthoDB" id="5120633at2"/>
<protein>
    <submittedName>
        <fullName evidence="1">Uncharacterized protein</fullName>
    </submittedName>
</protein>
<dbReference type="AlphaFoldDB" id="A0A4S4FJU0"/>
<accession>A0A4S4FJU0</accession>